<dbReference type="UniPathway" id="UPA00124"/>
<gene>
    <name evidence="5" type="ORF">FPZ45_04425</name>
</gene>
<comment type="pathway">
    <text evidence="2">Carbohydrate biosynthesis; dTDP-L-rhamnose biosynthesis.</text>
</comment>
<dbReference type="Pfam" id="PF04321">
    <property type="entry name" value="RmlD_sub_bind"/>
    <property type="match status" value="1"/>
</dbReference>
<organism evidence="5 6">
    <name type="scientific">Cohnella terricola</name>
    <dbReference type="NCBI Taxonomy" id="1289167"/>
    <lineage>
        <taxon>Bacteria</taxon>
        <taxon>Bacillati</taxon>
        <taxon>Bacillota</taxon>
        <taxon>Bacilli</taxon>
        <taxon>Bacillales</taxon>
        <taxon>Paenibacillaceae</taxon>
        <taxon>Cohnella</taxon>
    </lineage>
</organism>
<comment type="function">
    <text evidence="2">Catalyzes the reduction of dTDP-6-deoxy-L-lyxo-4-hexulose to yield dTDP-L-rhamnose.</text>
</comment>
<proteinExistence type="inferred from homology"/>
<dbReference type="GO" id="GO:0005829">
    <property type="term" value="C:cytosol"/>
    <property type="evidence" value="ECO:0007669"/>
    <property type="project" value="TreeGrafter"/>
</dbReference>
<dbReference type="Proteomes" id="UP000316330">
    <property type="component" value="Unassembled WGS sequence"/>
</dbReference>
<comment type="similarity">
    <text evidence="1 2">Belongs to the dTDP-4-dehydrorhamnose reductase family.</text>
</comment>
<feature type="compositionally biased region" description="Polar residues" evidence="3">
    <location>
        <begin position="294"/>
        <end position="310"/>
    </location>
</feature>
<dbReference type="GO" id="GO:0008831">
    <property type="term" value="F:dTDP-4-dehydrorhamnose reductase activity"/>
    <property type="evidence" value="ECO:0007669"/>
    <property type="project" value="UniProtKB-EC"/>
</dbReference>
<evidence type="ECO:0000256" key="2">
    <source>
        <dbReference type="RuleBase" id="RU364082"/>
    </source>
</evidence>
<accession>A0A559JU02</accession>
<dbReference type="InterPro" id="IPR036291">
    <property type="entry name" value="NAD(P)-bd_dom_sf"/>
</dbReference>
<comment type="caution">
    <text evidence="5">The sequence shown here is derived from an EMBL/GenBank/DDBJ whole genome shotgun (WGS) entry which is preliminary data.</text>
</comment>
<evidence type="ECO:0000313" key="5">
    <source>
        <dbReference type="EMBL" id="TVY03362.1"/>
    </source>
</evidence>
<feature type="domain" description="RmlD-like substrate binding" evidence="4">
    <location>
        <begin position="1"/>
        <end position="237"/>
    </location>
</feature>
<name>A0A559JU02_9BACL</name>
<dbReference type="PANTHER" id="PTHR10491:SF4">
    <property type="entry name" value="METHIONINE ADENOSYLTRANSFERASE 2 SUBUNIT BETA"/>
    <property type="match status" value="1"/>
</dbReference>
<protein>
    <recommendedName>
        <fullName evidence="2">dTDP-4-dehydrorhamnose reductase</fullName>
        <ecNumber evidence="2">1.1.1.133</ecNumber>
    </recommendedName>
</protein>
<dbReference type="GO" id="GO:0019305">
    <property type="term" value="P:dTDP-rhamnose biosynthetic process"/>
    <property type="evidence" value="ECO:0007669"/>
    <property type="project" value="UniProtKB-UniPathway"/>
</dbReference>
<keyword evidence="2" id="KW-0560">Oxidoreductase</keyword>
<feature type="region of interest" description="Disordered" evidence="3">
    <location>
        <begin position="289"/>
        <end position="310"/>
    </location>
</feature>
<dbReference type="AlphaFoldDB" id="A0A559JU02"/>
<evidence type="ECO:0000259" key="4">
    <source>
        <dbReference type="Pfam" id="PF04321"/>
    </source>
</evidence>
<dbReference type="SUPFAM" id="SSF51735">
    <property type="entry name" value="NAD(P)-binding Rossmann-fold domains"/>
    <property type="match status" value="1"/>
</dbReference>
<keyword evidence="2" id="KW-0521">NADP</keyword>
<dbReference type="OrthoDB" id="9803892at2"/>
<dbReference type="Gene3D" id="3.40.50.720">
    <property type="entry name" value="NAD(P)-binding Rossmann-like Domain"/>
    <property type="match status" value="1"/>
</dbReference>
<reference evidence="5 6" key="1">
    <citation type="submission" date="2019-07" db="EMBL/GenBank/DDBJ databases">
        <authorList>
            <person name="Kim J."/>
        </authorList>
    </citation>
    <scope>NUCLEOTIDE SEQUENCE [LARGE SCALE GENOMIC DNA]</scope>
    <source>
        <strain evidence="5 6">G13</strain>
    </source>
</reference>
<dbReference type="EC" id="1.1.1.133" evidence="2"/>
<evidence type="ECO:0000256" key="3">
    <source>
        <dbReference type="SAM" id="MobiDB-lite"/>
    </source>
</evidence>
<dbReference type="EMBL" id="VNJJ01000002">
    <property type="protein sequence ID" value="TVY03362.1"/>
    <property type="molecule type" value="Genomic_DNA"/>
</dbReference>
<sequence>MKYLIIGAGGMAGHLVTLYLREHGHSVTAITRRPLSFAPHTVCDVRELKRLNEIIIAEQYDTIVNCSGVLNREADSRPSEAVFVNSFLPHHLSDITRDTNTQVIHVSTDCVFSGLQGGYSEHAYRDGISLYDRSKALGEIDNHKDLTFRTSLVGPDLNPDGIGLLNWYMKQEKEMVGFVKAIWTGVSTLTLAKAIEKASIVKLSGIYHLVNQTSIHKFGLLQLFNKHFTDNKRIIHPSESLVVDKSLINNRTDFEFIVSSYETMVTDMKNWMEQHQELYPHYYKNRKEMRDESTQSNDYSGNKTRSYPIK</sequence>
<dbReference type="InterPro" id="IPR005913">
    <property type="entry name" value="dTDP_dehydrorham_reduct"/>
</dbReference>
<keyword evidence="6" id="KW-1185">Reference proteome</keyword>
<dbReference type="InterPro" id="IPR029903">
    <property type="entry name" value="RmlD-like-bd"/>
</dbReference>
<dbReference type="PANTHER" id="PTHR10491">
    <property type="entry name" value="DTDP-4-DEHYDRORHAMNOSE REDUCTASE"/>
    <property type="match status" value="1"/>
</dbReference>
<evidence type="ECO:0000256" key="1">
    <source>
        <dbReference type="ARBA" id="ARBA00010944"/>
    </source>
</evidence>
<evidence type="ECO:0000313" key="6">
    <source>
        <dbReference type="Proteomes" id="UP000316330"/>
    </source>
</evidence>